<reference evidence="3 4" key="1">
    <citation type="submission" date="2013-11" db="EMBL/GenBank/DDBJ databases">
        <title>Genome sequencing of Stegodyphus mimosarum.</title>
        <authorList>
            <person name="Bechsgaard J."/>
        </authorList>
    </citation>
    <scope>NUCLEOTIDE SEQUENCE [LARGE SCALE GENOMIC DNA]</scope>
</reference>
<feature type="region of interest" description="Disordered" evidence="1">
    <location>
        <begin position="537"/>
        <end position="575"/>
    </location>
</feature>
<dbReference type="EMBL" id="KK119530">
    <property type="protein sequence ID" value="KFM75949.1"/>
    <property type="molecule type" value="Genomic_DNA"/>
</dbReference>
<protein>
    <submittedName>
        <fullName evidence="3">PiggyBac transposable element-derived protein 4</fullName>
    </submittedName>
</protein>
<feature type="domain" description="PiggyBac transposable element-derived protein" evidence="2">
    <location>
        <begin position="105"/>
        <end position="461"/>
    </location>
</feature>
<dbReference type="OMA" id="GHERRIP"/>
<feature type="compositionally biased region" description="Polar residues" evidence="1">
    <location>
        <begin position="485"/>
        <end position="498"/>
    </location>
</feature>
<evidence type="ECO:0000313" key="4">
    <source>
        <dbReference type="Proteomes" id="UP000054359"/>
    </source>
</evidence>
<gene>
    <name evidence="3" type="ORF">X975_14770</name>
</gene>
<dbReference type="PANTHER" id="PTHR46599:SF6">
    <property type="entry name" value="DUAL SPECIFICITY PHOSPHATASE 26"/>
    <property type="match status" value="1"/>
</dbReference>
<evidence type="ECO:0000259" key="2">
    <source>
        <dbReference type="Pfam" id="PF13843"/>
    </source>
</evidence>
<feature type="region of interest" description="Disordered" evidence="1">
    <location>
        <begin position="470"/>
        <end position="498"/>
    </location>
</feature>
<keyword evidence="4" id="KW-1185">Reference proteome</keyword>
<dbReference type="Proteomes" id="UP000054359">
    <property type="component" value="Unassembled WGS sequence"/>
</dbReference>
<dbReference type="OrthoDB" id="6423686at2759"/>
<proteinExistence type="predicted"/>
<sequence length="603" mass="69396">MSRNLSYKEEMLRLQKLLEDVSTGEESIDETDNESDNEFFSSHDTDSEIEMDSENEIENDIYCFMGKDKKTKWSKEKPKTDVRTPAHNIITKLPGNIGKAKYVQTPNESWELLLSEQMLLKVVSYTNIYIASISDNFQRERDARYTNLIEIRAFVGLLYFGGVHKSSHVNVRDLWATDGTGLEIFHKTMSYKRFLFLSRCLRFDDIGTRVIRKQSDKLAPIREFFEDFVNNCQKYYTVGEFITIDEKLEAFRGRCSFRQYIPNKPAKYGIKVFALVDARTFYTWNLEIYPGLQPQGPYCVKNTPDEIVKRLCQNLYGSGRNITTDNWYTSYNLAKDLLKKKITIVGTIRKNKRELPAEFVSGKNREVFSSIFGFQKDTTLVSYVPKKNKCVNLLSTMHHDNAIDNETGECKKPEIVTFYNLTKGAVDVVDEMSASYSTSRISKRWPMAVFFSVLNTAAINARILILSSKNPPKSYKTQKNELPASVQQSLDHGSSITTMRRPKSPLLPWTSCLNMASHSFPATPEPRCRSSRLLALPPSEKGHERRIPRFGPRHSTSRFERAQEHSSFSLPESLQGFDPDSELVRAYSIAHYYRRTNDESNTP</sequence>
<feature type="region of interest" description="Disordered" evidence="1">
    <location>
        <begin position="19"/>
        <end position="50"/>
    </location>
</feature>
<feature type="non-terminal residue" evidence="3">
    <location>
        <position position="603"/>
    </location>
</feature>
<evidence type="ECO:0000313" key="3">
    <source>
        <dbReference type="EMBL" id="KFM75949.1"/>
    </source>
</evidence>
<dbReference type="Pfam" id="PF13843">
    <property type="entry name" value="DDE_Tnp_1_7"/>
    <property type="match status" value="1"/>
</dbReference>
<feature type="compositionally biased region" description="Acidic residues" evidence="1">
    <location>
        <begin position="22"/>
        <end position="37"/>
    </location>
</feature>
<name>A0A087UF10_STEMI</name>
<organism evidence="3 4">
    <name type="scientific">Stegodyphus mimosarum</name>
    <name type="common">African social velvet spider</name>
    <dbReference type="NCBI Taxonomy" id="407821"/>
    <lineage>
        <taxon>Eukaryota</taxon>
        <taxon>Metazoa</taxon>
        <taxon>Ecdysozoa</taxon>
        <taxon>Arthropoda</taxon>
        <taxon>Chelicerata</taxon>
        <taxon>Arachnida</taxon>
        <taxon>Araneae</taxon>
        <taxon>Araneomorphae</taxon>
        <taxon>Entelegynae</taxon>
        <taxon>Eresoidea</taxon>
        <taxon>Eresidae</taxon>
        <taxon>Stegodyphus</taxon>
    </lineage>
</organism>
<evidence type="ECO:0000256" key="1">
    <source>
        <dbReference type="SAM" id="MobiDB-lite"/>
    </source>
</evidence>
<accession>A0A087UF10</accession>
<dbReference type="AlphaFoldDB" id="A0A087UF10"/>
<dbReference type="InterPro" id="IPR029526">
    <property type="entry name" value="PGBD"/>
</dbReference>
<dbReference type="PANTHER" id="PTHR46599">
    <property type="entry name" value="PIGGYBAC TRANSPOSABLE ELEMENT-DERIVED PROTEIN 4"/>
    <property type="match status" value="1"/>
</dbReference>
<dbReference type="STRING" id="407821.A0A087UF10"/>